<reference evidence="1" key="1">
    <citation type="submission" date="2020-04" db="EMBL/GenBank/DDBJ databases">
        <authorList>
            <person name="Chiriac C."/>
            <person name="Salcher M."/>
            <person name="Ghai R."/>
            <person name="Kavagutti S V."/>
        </authorList>
    </citation>
    <scope>NUCLEOTIDE SEQUENCE</scope>
</reference>
<proteinExistence type="predicted"/>
<accession>A0A6J5NRD4</accession>
<dbReference type="EMBL" id="LR796687">
    <property type="protein sequence ID" value="CAB4159668.1"/>
    <property type="molecule type" value="Genomic_DNA"/>
</dbReference>
<gene>
    <name evidence="1" type="ORF">UFOVP715_73</name>
</gene>
<name>A0A6J5NRD4_9CAUD</name>
<organism evidence="1">
    <name type="scientific">uncultured Caudovirales phage</name>
    <dbReference type="NCBI Taxonomy" id="2100421"/>
    <lineage>
        <taxon>Viruses</taxon>
        <taxon>Duplodnaviria</taxon>
        <taxon>Heunggongvirae</taxon>
        <taxon>Uroviricota</taxon>
        <taxon>Caudoviricetes</taxon>
        <taxon>Peduoviridae</taxon>
        <taxon>Maltschvirus</taxon>
        <taxon>Maltschvirus maltsch</taxon>
    </lineage>
</organism>
<protein>
    <submittedName>
        <fullName evidence="1">Uncharacterized protein</fullName>
    </submittedName>
</protein>
<sequence length="145" mass="14341">MSYNLGQANSGYLSLTAAGLAEGTNANTFKTTNTLTFTSNGIFKSLAATDNIAFTGGTALGNSQACLFAVWVTGAGAVSTTQGPIVAAGDPCPVPTQVTANATLVGLIKVTTSSSATFTPGSTDLGAAGITDVFSDCMDMPGSAQ</sequence>
<evidence type="ECO:0000313" key="1">
    <source>
        <dbReference type="EMBL" id="CAB4159668.1"/>
    </source>
</evidence>